<reference evidence="2 3" key="1">
    <citation type="submission" date="2018-01" db="EMBL/GenBank/DDBJ databases">
        <authorList>
            <person name="Paulsen S."/>
            <person name="Gram L.K."/>
        </authorList>
    </citation>
    <scope>NUCLEOTIDE SEQUENCE [LARGE SCALE GENOMIC DNA]</scope>
    <source>
        <strain evidence="2 3">S2676</strain>
    </source>
</reference>
<dbReference type="Proteomes" id="UP000310249">
    <property type="component" value="Unassembled WGS sequence"/>
</dbReference>
<name>A0A5S3WUY0_9GAMM</name>
<dbReference type="PANTHER" id="PTHR38834">
    <property type="entry name" value="PERIPLASMIC SUBSTRATE BINDING PROTEIN FAMILY 3"/>
    <property type="match status" value="1"/>
</dbReference>
<organism evidence="2 3">
    <name type="scientific">Pseudoalteromonas rubra</name>
    <dbReference type="NCBI Taxonomy" id="43658"/>
    <lineage>
        <taxon>Bacteria</taxon>
        <taxon>Pseudomonadati</taxon>
        <taxon>Pseudomonadota</taxon>
        <taxon>Gammaproteobacteria</taxon>
        <taxon>Alteromonadales</taxon>
        <taxon>Pseudoalteromonadaceae</taxon>
        <taxon>Pseudoalteromonas</taxon>
    </lineage>
</organism>
<evidence type="ECO:0000313" key="2">
    <source>
        <dbReference type="EMBL" id="TMP32733.1"/>
    </source>
</evidence>
<evidence type="ECO:0000313" key="3">
    <source>
        <dbReference type="Proteomes" id="UP000310249"/>
    </source>
</evidence>
<feature type="domain" description="Solute-binding protein family 3/N-terminal" evidence="1">
    <location>
        <begin position="24"/>
        <end position="248"/>
    </location>
</feature>
<dbReference type="AlphaFoldDB" id="A0A5S3WUY0"/>
<dbReference type="InterPro" id="IPR001638">
    <property type="entry name" value="Solute-binding_3/MltF_N"/>
</dbReference>
<accession>A0A5S3WUY0</accession>
<gene>
    <name evidence="2" type="ORF">CWB99_01165</name>
</gene>
<dbReference type="EMBL" id="PNCI01000002">
    <property type="protein sequence ID" value="TMP32733.1"/>
    <property type="molecule type" value="Genomic_DNA"/>
</dbReference>
<reference evidence="3" key="2">
    <citation type="submission" date="2019-06" db="EMBL/GenBank/DDBJ databases">
        <title>Co-occurence of chitin degradation, pigmentation and bioactivity in marine Pseudoalteromonas.</title>
        <authorList>
            <person name="Sonnenschein E.C."/>
            <person name="Bech P.K."/>
        </authorList>
    </citation>
    <scope>NUCLEOTIDE SEQUENCE [LARGE SCALE GENOMIC DNA]</scope>
    <source>
        <strain evidence="3">S2676</strain>
    </source>
</reference>
<dbReference type="SMART" id="SM00062">
    <property type="entry name" value="PBPb"/>
    <property type="match status" value="1"/>
</dbReference>
<dbReference type="Gene3D" id="3.40.190.10">
    <property type="entry name" value="Periplasmic binding protein-like II"/>
    <property type="match status" value="2"/>
</dbReference>
<evidence type="ECO:0000259" key="1">
    <source>
        <dbReference type="SMART" id="SM00062"/>
    </source>
</evidence>
<sequence>MVKLFAVMGMVLWLFTVLPVRAATLQVVTEYLYPYQIKNEDGSLGGFMTEVVHALCQQAGDIPDIRVMPWARAYQTALTTQNVLIYSIVHTEARSPYFNWIGEVKTDPIYLWGLARRFPAQSDSLMLLKKYRVAVLRGSNVAQYLAKHQFSNLKPLSYEDQLLRMLEKDRLDLVVGTEQTIWQRATKAGMDFNTLAKVVELTELNTNLSIAFNITSDPKLVARYRDAFSTISSNGKLAGIQQKWFDYIQFAKH</sequence>
<dbReference type="PANTHER" id="PTHR38834:SF3">
    <property type="entry name" value="SOLUTE-BINDING PROTEIN FAMILY 3_N-TERMINAL DOMAIN-CONTAINING PROTEIN"/>
    <property type="match status" value="1"/>
</dbReference>
<comment type="caution">
    <text evidence="2">The sequence shown here is derived from an EMBL/GenBank/DDBJ whole genome shotgun (WGS) entry which is preliminary data.</text>
</comment>
<proteinExistence type="predicted"/>
<dbReference type="Pfam" id="PF00497">
    <property type="entry name" value="SBP_bac_3"/>
    <property type="match status" value="1"/>
</dbReference>
<protein>
    <recommendedName>
        <fullName evidence="1">Solute-binding protein family 3/N-terminal domain-containing protein</fullName>
    </recommendedName>
</protein>
<dbReference type="SUPFAM" id="SSF53850">
    <property type="entry name" value="Periplasmic binding protein-like II"/>
    <property type="match status" value="1"/>
</dbReference>